<reference evidence="1 2" key="1">
    <citation type="submission" date="2023-12" db="EMBL/GenBank/DDBJ databases">
        <title>Genomic sequences of Capnocytophaga and Parvimonas strains.</title>
        <authorList>
            <person name="Watt R.M."/>
            <person name="Wang M."/>
            <person name="Yang T."/>
            <person name="Tong W.M."/>
        </authorList>
    </citation>
    <scope>NUCLEOTIDE SEQUENCE [LARGE SCALE GENOMIC DNA]</scope>
    <source>
        <strain evidence="1 2">CCUG 13096</strain>
    </source>
</reference>
<sequence length="190" mass="22035">MKRVILIFLMINSFVYGQEINSLDFLFKNPDKVTISTIFFQDKTTISTIPILIVKDSISDTYISIQTADEPEEVIRKIEEKELSKEETAKLIKLIQKRNRKGVPLPYIYDIQLDFYKEGTILQVVTISSVTKKIVVKRINCTPKTAGESLEEEVCYYMGVVSDPLKKYLTQLLREKHLWGENQCFDEDLL</sequence>
<protein>
    <submittedName>
        <fullName evidence="1">Uncharacterized protein</fullName>
    </submittedName>
</protein>
<comment type="caution">
    <text evidence="1">The sequence shown here is derived from an EMBL/GenBank/DDBJ whole genome shotgun (WGS) entry which is preliminary data.</text>
</comment>
<dbReference type="Proteomes" id="UP001311730">
    <property type="component" value="Unassembled WGS sequence"/>
</dbReference>
<gene>
    <name evidence="1" type="ORF">VJJ08_07535</name>
</gene>
<accession>A0ABU5Z863</accession>
<organism evidence="1 2">
    <name type="scientific">Capnocytophaga gingivalis</name>
    <dbReference type="NCBI Taxonomy" id="1017"/>
    <lineage>
        <taxon>Bacteria</taxon>
        <taxon>Pseudomonadati</taxon>
        <taxon>Bacteroidota</taxon>
        <taxon>Flavobacteriia</taxon>
        <taxon>Flavobacteriales</taxon>
        <taxon>Flavobacteriaceae</taxon>
        <taxon>Capnocytophaga</taxon>
    </lineage>
</organism>
<evidence type="ECO:0000313" key="1">
    <source>
        <dbReference type="EMBL" id="MEB3075145.1"/>
    </source>
</evidence>
<proteinExistence type="predicted"/>
<evidence type="ECO:0000313" key="2">
    <source>
        <dbReference type="Proteomes" id="UP001311730"/>
    </source>
</evidence>
<keyword evidence="2" id="KW-1185">Reference proteome</keyword>
<dbReference type="EMBL" id="JAYKBW010000008">
    <property type="protein sequence ID" value="MEB3075145.1"/>
    <property type="molecule type" value="Genomic_DNA"/>
</dbReference>
<dbReference type="RefSeq" id="WP_323983415.1">
    <property type="nucleotide sequence ID" value="NZ_JAYKBW010000008.1"/>
</dbReference>
<name>A0ABU5Z863_9FLAO</name>